<dbReference type="AlphaFoldDB" id="A0A9P9ENA4"/>
<evidence type="ECO:0000313" key="3">
    <source>
        <dbReference type="Proteomes" id="UP000717696"/>
    </source>
</evidence>
<protein>
    <submittedName>
        <fullName evidence="2">Uncharacterized protein</fullName>
    </submittedName>
</protein>
<feature type="region of interest" description="Disordered" evidence="1">
    <location>
        <begin position="195"/>
        <end position="216"/>
    </location>
</feature>
<gene>
    <name evidence="2" type="ORF">B0J13DRAFT_54717</name>
</gene>
<accession>A0A9P9ENA4</accession>
<proteinExistence type="predicted"/>
<comment type="caution">
    <text evidence="2">The sequence shown here is derived from an EMBL/GenBank/DDBJ whole genome shotgun (WGS) entry which is preliminary data.</text>
</comment>
<organism evidence="2 3">
    <name type="scientific">Dactylonectria estremocensis</name>
    <dbReference type="NCBI Taxonomy" id="1079267"/>
    <lineage>
        <taxon>Eukaryota</taxon>
        <taxon>Fungi</taxon>
        <taxon>Dikarya</taxon>
        <taxon>Ascomycota</taxon>
        <taxon>Pezizomycotina</taxon>
        <taxon>Sordariomycetes</taxon>
        <taxon>Hypocreomycetidae</taxon>
        <taxon>Hypocreales</taxon>
        <taxon>Nectriaceae</taxon>
        <taxon>Dactylonectria</taxon>
    </lineage>
</organism>
<sequence length="216" mass="24747">MVMGEGWWSSGVVPSGLSWGDYCSPATERRTTYSGRTNLTFSFEYTAFTSFSAGSTSAFEPHRRADRRGDTAPASGGCEFMYSRLLITRGANLGRRTREIWLRARPYFFCIEIGYGGSPRKKRSHSSETEQLPTYDALRESKMKERQEIDPLNSAPLYYPVHAFSLFSFTDLIPGDGGKRTHRFSAQEKWLDLPRKEEARQRARERSLMPREKTWG</sequence>
<evidence type="ECO:0000313" key="2">
    <source>
        <dbReference type="EMBL" id="KAH7141240.1"/>
    </source>
</evidence>
<keyword evidence="3" id="KW-1185">Reference proteome</keyword>
<reference evidence="2" key="1">
    <citation type="journal article" date="2021" name="Nat. Commun.">
        <title>Genetic determinants of endophytism in the Arabidopsis root mycobiome.</title>
        <authorList>
            <person name="Mesny F."/>
            <person name="Miyauchi S."/>
            <person name="Thiergart T."/>
            <person name="Pickel B."/>
            <person name="Atanasova L."/>
            <person name="Karlsson M."/>
            <person name="Huettel B."/>
            <person name="Barry K.W."/>
            <person name="Haridas S."/>
            <person name="Chen C."/>
            <person name="Bauer D."/>
            <person name="Andreopoulos W."/>
            <person name="Pangilinan J."/>
            <person name="LaButti K."/>
            <person name="Riley R."/>
            <person name="Lipzen A."/>
            <person name="Clum A."/>
            <person name="Drula E."/>
            <person name="Henrissat B."/>
            <person name="Kohler A."/>
            <person name="Grigoriev I.V."/>
            <person name="Martin F.M."/>
            <person name="Hacquard S."/>
        </authorList>
    </citation>
    <scope>NUCLEOTIDE SEQUENCE</scope>
    <source>
        <strain evidence="2">MPI-CAGE-AT-0021</strain>
    </source>
</reference>
<name>A0A9P9ENA4_9HYPO</name>
<dbReference type="EMBL" id="JAGMUU010000012">
    <property type="protein sequence ID" value="KAH7141240.1"/>
    <property type="molecule type" value="Genomic_DNA"/>
</dbReference>
<evidence type="ECO:0000256" key="1">
    <source>
        <dbReference type="SAM" id="MobiDB-lite"/>
    </source>
</evidence>
<dbReference type="Proteomes" id="UP000717696">
    <property type="component" value="Unassembled WGS sequence"/>
</dbReference>